<dbReference type="InterPro" id="IPR027417">
    <property type="entry name" value="P-loop_NTPase"/>
</dbReference>
<reference evidence="2 3" key="1">
    <citation type="submission" date="2018-09" db="EMBL/GenBank/DDBJ databases">
        <title>Whole genome sequencing of Idiomarina andamanensis W-5T (LMG 29773T= JCM 31645T).</title>
        <authorList>
            <person name="Das S.K."/>
        </authorList>
    </citation>
    <scope>NUCLEOTIDE SEQUENCE [LARGE SCALE GENOMIC DNA]</scope>
    <source>
        <strain evidence="2 3">W-5T</strain>
    </source>
</reference>
<organism evidence="2 3">
    <name type="scientific">Pseudidiomarina andamanensis</name>
    <dbReference type="NCBI Taxonomy" id="1940690"/>
    <lineage>
        <taxon>Bacteria</taxon>
        <taxon>Pseudomonadati</taxon>
        <taxon>Pseudomonadota</taxon>
        <taxon>Gammaproteobacteria</taxon>
        <taxon>Alteromonadales</taxon>
        <taxon>Idiomarinaceae</taxon>
        <taxon>Pseudidiomarina</taxon>
    </lineage>
</organism>
<proteinExistence type="predicted"/>
<dbReference type="InterPro" id="IPR051396">
    <property type="entry name" value="Bact_Antivir_Def_Nuclease"/>
</dbReference>
<dbReference type="Pfam" id="PF13175">
    <property type="entry name" value="AAA_15"/>
    <property type="match status" value="1"/>
</dbReference>
<dbReference type="SUPFAM" id="SSF52540">
    <property type="entry name" value="P-loop containing nucleoside triphosphate hydrolases"/>
    <property type="match status" value="1"/>
</dbReference>
<accession>A0AA92IL12</accession>
<sequence>MFDYLRVTNLRAFKDSGKIKLNPLTILVGKNSSGKSTLARVLPLLRQSVEVSTRGPILWFGNKYVDFGSFATAINSNADTKEITFEIGLKTLLGQFVYLSNSKKNKDDFNREIKIALTLCDDNKSTKLKSFSVVSDDLSIDVRNTSGSKAVIELNGVQVTSLSATIENAIDFGLLPDLAIVLEGESKSKNYYFDDNSKYKLDLLKKYSDSYKLKFESEESSNKFYSELLDITDLSFFGYKSNINYLAERHGIFESALKLNDEQLRQIWNDSVILNIPHLIMMVNHLIHEQMKNISYVAPVRAFAERYYRFQDLQVKELDHTGSNLAMLLLSLKNKHLSDFKGWIKKHLRFEISVDPVGNHYAISVKPEGYKKFHNLSDMGFGFSQILPVVVSMWMSTNTKASPRFRYFGDETNVDKIIVIEQPELHLHPEMQDILASTIVNVASNYKNLRIKFLIETHSKTFIDAIGRCIRAKEIDSDSVSINIVEHEAISDTSVVKQSSFNEQGQLLNWPLGFFSS</sequence>
<dbReference type="KEGG" id="panm:D3795_00825"/>
<feature type="domain" description="Endonuclease GajA/Old nuclease/RecF-like AAA" evidence="1">
    <location>
        <begin position="5"/>
        <end position="463"/>
    </location>
</feature>
<dbReference type="RefSeq" id="WP_156265733.1">
    <property type="nucleotide sequence ID" value="NZ_CP032551.1"/>
</dbReference>
<keyword evidence="3" id="KW-1185">Reference proteome</keyword>
<dbReference type="Gene3D" id="3.40.50.300">
    <property type="entry name" value="P-loop containing nucleotide triphosphate hydrolases"/>
    <property type="match status" value="1"/>
</dbReference>
<dbReference type="EMBL" id="CP032551">
    <property type="protein sequence ID" value="QGT94814.1"/>
    <property type="molecule type" value="Genomic_DNA"/>
</dbReference>
<dbReference type="Proteomes" id="UP000427820">
    <property type="component" value="Chromosome"/>
</dbReference>
<dbReference type="PANTHER" id="PTHR43581">
    <property type="entry name" value="ATP/GTP PHOSPHATASE"/>
    <property type="match status" value="1"/>
</dbReference>
<dbReference type="PANTHER" id="PTHR43581:SF4">
    <property type="entry name" value="ATP_GTP PHOSPHATASE"/>
    <property type="match status" value="1"/>
</dbReference>
<gene>
    <name evidence="2" type="ORF">D3795_00825</name>
</gene>
<dbReference type="InterPro" id="IPR041685">
    <property type="entry name" value="AAA_GajA/Old/RecF-like"/>
</dbReference>
<evidence type="ECO:0000313" key="2">
    <source>
        <dbReference type="EMBL" id="QGT94814.1"/>
    </source>
</evidence>
<evidence type="ECO:0000259" key="1">
    <source>
        <dbReference type="Pfam" id="PF13175"/>
    </source>
</evidence>
<name>A0AA92IL12_9GAMM</name>
<evidence type="ECO:0000313" key="3">
    <source>
        <dbReference type="Proteomes" id="UP000427820"/>
    </source>
</evidence>
<protein>
    <recommendedName>
        <fullName evidence="1">Endonuclease GajA/Old nuclease/RecF-like AAA domain-containing protein</fullName>
    </recommendedName>
</protein>
<dbReference type="AlphaFoldDB" id="A0AA92IL12"/>